<organism evidence="8 9">
    <name type="scientific">Durusdinium trenchii</name>
    <dbReference type="NCBI Taxonomy" id="1381693"/>
    <lineage>
        <taxon>Eukaryota</taxon>
        <taxon>Sar</taxon>
        <taxon>Alveolata</taxon>
        <taxon>Dinophyceae</taxon>
        <taxon>Suessiales</taxon>
        <taxon>Symbiodiniaceae</taxon>
        <taxon>Durusdinium</taxon>
    </lineage>
</organism>
<gene>
    <name evidence="8" type="ORF">SCF082_LOCUS15607</name>
</gene>
<dbReference type="PRINTS" id="PR00625">
    <property type="entry name" value="JDOMAIN"/>
</dbReference>
<dbReference type="CDD" id="cd06257">
    <property type="entry name" value="DnaJ"/>
    <property type="match status" value="1"/>
</dbReference>
<reference evidence="8 9" key="1">
    <citation type="submission" date="2024-02" db="EMBL/GenBank/DDBJ databases">
        <authorList>
            <person name="Chen Y."/>
            <person name="Shah S."/>
            <person name="Dougan E. K."/>
            <person name="Thang M."/>
            <person name="Chan C."/>
        </authorList>
    </citation>
    <scope>NUCLEOTIDE SEQUENCE [LARGE SCALE GENOMIC DNA]</scope>
</reference>
<accession>A0ABP0K618</accession>
<evidence type="ECO:0000259" key="7">
    <source>
        <dbReference type="PROSITE" id="PS50076"/>
    </source>
</evidence>
<dbReference type="Proteomes" id="UP001642464">
    <property type="component" value="Unassembled WGS sequence"/>
</dbReference>
<keyword evidence="3" id="KW-0963">Cytoplasm</keyword>
<sequence length="790" mass="87133">MMDLIISPSSTYLRATQVDHGVPSSAEHLVALEDGTAATAFVLGLLPNGTVLVHQLEPPFVWPGLHASTHMSDMSGLSFDFQAPPAPGGQAFALLEVVICCWWERLTRTGTLPFGGRIYLDGCDSTDPTLGCIGSAGLFDQDLYASITLNSIVGSPDRSIGSRSAQEDCCDQSDDHSELLQGRPFAPLNWLRFVQVLLLSGELSDAQRKQGCRLDTGFGVVELSSLHVTGVTRVKVTGALQRLKGDDASADTKHADPCDANDLYDQLQIPRNATHREIVQAYHRQALHCHPDKGGDTMKFQKLAQAYEILSDSSSRDAYRSFLLEQGCNDGLMPCAIADAGSDPIHVLAEHPDDMIQVLLASPSEGWQKLLKGFRSQQLGQLLESLHALPKDGKKRRGTKIKPHRGHKEHCRDHNHPRLRMKNLHSMERSGVYIYRSEMDMRGLCISTPHSSNPPVVAFYHSVIVELRSCILQCLDTKPTSFETAVLDAIDKLGVNGFACPFYFISRRLVGSKVYLTPTVSELAMALEMRRDLQQLSTAAQIKQAKKKWEKVLQGSLAEGLVGLQEKAKELKGYIFALQEVCSGESVLRLRRCSKQPADVVLKVPFLGRLAASLGQTFTDLEKQLACPEGQNALMDFFCKGSGPRLALLHTPVDLLGQIPEGERATIFGFAGIAQLVLLGAACKRIHTKVQDHLSDRCHKDLILTPRDFTTDDIWQLPQILSFLHEKFAKHAQKIDFTEMPLSVMSSSLLWATLCTLECLTLVVIHHSHALCPPPRHPRRFSVQVGCLTE</sequence>
<feature type="domain" description="J" evidence="7">
    <location>
        <begin position="262"/>
        <end position="323"/>
    </location>
</feature>
<dbReference type="Pfam" id="PF00226">
    <property type="entry name" value="DnaJ"/>
    <property type="match status" value="1"/>
</dbReference>
<dbReference type="PROSITE" id="PS00636">
    <property type="entry name" value="DNAJ_1"/>
    <property type="match status" value="1"/>
</dbReference>
<keyword evidence="5" id="KW-0539">Nucleus</keyword>
<dbReference type="InterPro" id="IPR052094">
    <property type="entry name" value="Pre-mRNA-splicing_ERAD"/>
</dbReference>
<evidence type="ECO:0000256" key="4">
    <source>
        <dbReference type="ARBA" id="ARBA00023186"/>
    </source>
</evidence>
<dbReference type="InterPro" id="IPR036869">
    <property type="entry name" value="J_dom_sf"/>
</dbReference>
<evidence type="ECO:0000256" key="5">
    <source>
        <dbReference type="ARBA" id="ARBA00023242"/>
    </source>
</evidence>
<evidence type="ECO:0000256" key="2">
    <source>
        <dbReference type="ARBA" id="ARBA00004496"/>
    </source>
</evidence>
<comment type="caution">
    <text evidence="8">The sequence shown here is derived from an EMBL/GenBank/DDBJ whole genome shotgun (WGS) entry which is preliminary data.</text>
</comment>
<protein>
    <submittedName>
        <fullName evidence="8">Chaperone protein dnaJ A6 (OsDjA6)</fullName>
    </submittedName>
</protein>
<dbReference type="PROSITE" id="PS50076">
    <property type="entry name" value="DNAJ_2"/>
    <property type="match status" value="1"/>
</dbReference>
<dbReference type="EMBL" id="CAXAMM010010001">
    <property type="protein sequence ID" value="CAK9022024.1"/>
    <property type="molecule type" value="Genomic_DNA"/>
</dbReference>
<dbReference type="InterPro" id="IPR001623">
    <property type="entry name" value="DnaJ_domain"/>
</dbReference>
<evidence type="ECO:0000256" key="3">
    <source>
        <dbReference type="ARBA" id="ARBA00022490"/>
    </source>
</evidence>
<keyword evidence="9" id="KW-1185">Reference proteome</keyword>
<evidence type="ECO:0000313" key="9">
    <source>
        <dbReference type="Proteomes" id="UP001642464"/>
    </source>
</evidence>
<dbReference type="Gene3D" id="1.10.287.110">
    <property type="entry name" value="DnaJ domain"/>
    <property type="match status" value="1"/>
</dbReference>
<evidence type="ECO:0000256" key="6">
    <source>
        <dbReference type="SAM" id="MobiDB-lite"/>
    </source>
</evidence>
<dbReference type="PANTHER" id="PTHR44313">
    <property type="entry name" value="DNAJ HOMOLOG SUBFAMILY C MEMBER 17"/>
    <property type="match status" value="1"/>
</dbReference>
<dbReference type="InterPro" id="IPR018253">
    <property type="entry name" value="DnaJ_domain_CS"/>
</dbReference>
<dbReference type="PANTHER" id="PTHR44313:SF1">
    <property type="entry name" value="DNAJ HOMOLOG SUBFAMILY C MEMBER 17"/>
    <property type="match status" value="1"/>
</dbReference>
<feature type="compositionally biased region" description="Basic residues" evidence="6">
    <location>
        <begin position="393"/>
        <end position="409"/>
    </location>
</feature>
<evidence type="ECO:0000256" key="1">
    <source>
        <dbReference type="ARBA" id="ARBA00004123"/>
    </source>
</evidence>
<name>A0ABP0K618_9DINO</name>
<evidence type="ECO:0000313" key="8">
    <source>
        <dbReference type="EMBL" id="CAK9022024.1"/>
    </source>
</evidence>
<comment type="subcellular location">
    <subcellularLocation>
        <location evidence="2">Cytoplasm</location>
    </subcellularLocation>
    <subcellularLocation>
        <location evidence="1">Nucleus</location>
    </subcellularLocation>
</comment>
<dbReference type="SUPFAM" id="SSF46565">
    <property type="entry name" value="Chaperone J-domain"/>
    <property type="match status" value="1"/>
</dbReference>
<proteinExistence type="predicted"/>
<keyword evidence="4" id="KW-0143">Chaperone</keyword>
<dbReference type="SMART" id="SM00271">
    <property type="entry name" value="DnaJ"/>
    <property type="match status" value="1"/>
</dbReference>
<feature type="region of interest" description="Disordered" evidence="6">
    <location>
        <begin position="393"/>
        <end position="413"/>
    </location>
</feature>